<gene>
    <name evidence="2" type="ORF">PECUL_23A011078</name>
</gene>
<name>A0AAD1W661_PELCU</name>
<protein>
    <submittedName>
        <fullName evidence="2">Uncharacterized protein</fullName>
    </submittedName>
</protein>
<evidence type="ECO:0000313" key="2">
    <source>
        <dbReference type="EMBL" id="CAH2285655.1"/>
    </source>
</evidence>
<keyword evidence="1" id="KW-0175">Coiled coil</keyword>
<proteinExistence type="predicted"/>
<dbReference type="AlphaFoldDB" id="A0AAD1W661"/>
<feature type="coiled-coil region" evidence="1">
    <location>
        <begin position="50"/>
        <end position="84"/>
    </location>
</feature>
<dbReference type="Proteomes" id="UP001295444">
    <property type="component" value="Chromosome 04"/>
</dbReference>
<reference evidence="2" key="1">
    <citation type="submission" date="2022-03" db="EMBL/GenBank/DDBJ databases">
        <authorList>
            <person name="Alioto T."/>
            <person name="Alioto T."/>
            <person name="Gomez Garrido J."/>
        </authorList>
    </citation>
    <scope>NUCLEOTIDE SEQUENCE</scope>
</reference>
<accession>A0AAD1W661</accession>
<keyword evidence="3" id="KW-1185">Reference proteome</keyword>
<evidence type="ECO:0000313" key="3">
    <source>
        <dbReference type="Proteomes" id="UP001295444"/>
    </source>
</evidence>
<evidence type="ECO:0000256" key="1">
    <source>
        <dbReference type="SAM" id="Coils"/>
    </source>
</evidence>
<sequence>MHKMVVLCGQDMSSSEGPSLDATDILPQRGDLNNTFSEVDEDTPATKKDVKSLLKDIRLLQKDLSKIKEKIYNLAGRVKALEKDSHHVHSQQTSILLTQKQRLKADDELLLKLLDQEDKSHCNVIAEAIDAGEMPHVLHCLFQGLLPHKQAKHMLLDAYYHITKYTKDPPPSQGDVIVQLCLIWTRWLFCPQ</sequence>
<organism evidence="2 3">
    <name type="scientific">Pelobates cultripes</name>
    <name type="common">Western spadefoot toad</name>
    <dbReference type="NCBI Taxonomy" id="61616"/>
    <lineage>
        <taxon>Eukaryota</taxon>
        <taxon>Metazoa</taxon>
        <taxon>Chordata</taxon>
        <taxon>Craniata</taxon>
        <taxon>Vertebrata</taxon>
        <taxon>Euteleostomi</taxon>
        <taxon>Amphibia</taxon>
        <taxon>Batrachia</taxon>
        <taxon>Anura</taxon>
        <taxon>Pelobatoidea</taxon>
        <taxon>Pelobatidae</taxon>
        <taxon>Pelobates</taxon>
    </lineage>
</organism>
<dbReference type="EMBL" id="OW240915">
    <property type="protein sequence ID" value="CAH2285655.1"/>
    <property type="molecule type" value="Genomic_DNA"/>
</dbReference>